<keyword evidence="2" id="KW-0677">Repeat</keyword>
<dbReference type="InterPro" id="IPR019775">
    <property type="entry name" value="WD40_repeat_CS"/>
</dbReference>
<feature type="repeat" description="WD" evidence="3">
    <location>
        <begin position="298"/>
        <end position="337"/>
    </location>
</feature>
<dbReference type="GO" id="GO:0042393">
    <property type="term" value="F:histone binding"/>
    <property type="evidence" value="ECO:0007669"/>
    <property type="project" value="TreeGrafter"/>
</dbReference>
<keyword evidence="1 3" id="KW-0853">WD repeat</keyword>
<evidence type="ECO:0000256" key="4">
    <source>
        <dbReference type="SAM" id="Coils"/>
    </source>
</evidence>
<feature type="compositionally biased region" description="Polar residues" evidence="5">
    <location>
        <begin position="225"/>
        <end position="237"/>
    </location>
</feature>
<feature type="coiled-coil region" evidence="4">
    <location>
        <begin position="67"/>
        <end position="111"/>
    </location>
</feature>
<dbReference type="PRINTS" id="PR00320">
    <property type="entry name" value="GPROTEINBRPT"/>
</dbReference>
<dbReference type="PROSITE" id="PS00678">
    <property type="entry name" value="WD_REPEATS_1"/>
    <property type="match status" value="1"/>
</dbReference>
<evidence type="ECO:0000256" key="1">
    <source>
        <dbReference type="ARBA" id="ARBA00022574"/>
    </source>
</evidence>
<dbReference type="Gene3D" id="6.10.280.220">
    <property type="match status" value="1"/>
</dbReference>
<dbReference type="Pfam" id="PF00400">
    <property type="entry name" value="WD40"/>
    <property type="match status" value="2"/>
</dbReference>
<dbReference type="VEuPathDB" id="FungiDB:HGUI_00245"/>
<evidence type="ECO:0000313" key="6">
    <source>
        <dbReference type="EMBL" id="SGZ38045.1"/>
    </source>
</evidence>
<protein>
    <recommendedName>
        <fullName evidence="8">Mitochondrial division protein 1</fullName>
    </recommendedName>
</protein>
<proteinExistence type="predicted"/>
<keyword evidence="4" id="KW-0175">Coiled coil</keyword>
<feature type="region of interest" description="Disordered" evidence="5">
    <location>
        <begin position="218"/>
        <end position="237"/>
    </location>
</feature>
<accession>A0A1L0CH27</accession>
<dbReference type="GO" id="GO:0048188">
    <property type="term" value="C:Set1C/COMPASS complex"/>
    <property type="evidence" value="ECO:0007669"/>
    <property type="project" value="TreeGrafter"/>
</dbReference>
<name>A0A1L0CH27_9ASCO</name>
<dbReference type="InterPro" id="IPR001680">
    <property type="entry name" value="WD40_rpt"/>
</dbReference>
<evidence type="ECO:0000313" key="7">
    <source>
        <dbReference type="Proteomes" id="UP000183365"/>
    </source>
</evidence>
<dbReference type="Proteomes" id="UP000183365">
    <property type="component" value="Unassembled WGS sequence"/>
</dbReference>
<dbReference type="Gene3D" id="2.130.10.10">
    <property type="entry name" value="YVTN repeat-like/Quinoprotein amine dehydrogenase"/>
    <property type="match status" value="2"/>
</dbReference>
<dbReference type="PANTHER" id="PTHR22847:SF637">
    <property type="entry name" value="WD REPEAT DOMAIN 5B"/>
    <property type="match status" value="1"/>
</dbReference>
<evidence type="ECO:0000256" key="2">
    <source>
        <dbReference type="ARBA" id="ARBA00022737"/>
    </source>
</evidence>
<evidence type="ECO:0000256" key="5">
    <source>
        <dbReference type="SAM" id="MobiDB-lite"/>
    </source>
</evidence>
<dbReference type="AlphaFoldDB" id="A0A1L0CH27"/>
<dbReference type="InterPro" id="IPR020472">
    <property type="entry name" value="WD40_PAC1"/>
</dbReference>
<keyword evidence="7" id="KW-1185">Reference proteome</keyword>
<dbReference type="SUPFAM" id="SSF50978">
    <property type="entry name" value="WD40 repeat-like"/>
    <property type="match status" value="1"/>
</dbReference>
<dbReference type="EMBL" id="FQNF01000003">
    <property type="protein sequence ID" value="SGZ38045.1"/>
    <property type="molecule type" value="Genomic_DNA"/>
</dbReference>
<feature type="repeat" description="WD" evidence="3">
    <location>
        <begin position="452"/>
        <end position="474"/>
    </location>
</feature>
<dbReference type="OrthoDB" id="496at2759"/>
<dbReference type="PROSITE" id="PS50082">
    <property type="entry name" value="WD_REPEATS_2"/>
    <property type="match status" value="2"/>
</dbReference>
<dbReference type="PROSITE" id="PS50294">
    <property type="entry name" value="WD_REPEATS_REGION"/>
    <property type="match status" value="1"/>
</dbReference>
<gene>
    <name evidence="6" type="ORF">HGUI_00245</name>
</gene>
<sequence>MKKQENAILDEELGLNVLNSGNNRNSANSLYTTFQAVLNKVQQSEKENAEIDLKLLMVEKQLQISQIEEIDNKIANLQLSRKQALKTIASLEKEEIKIKTVKESLKARKDRISNLEMIAEEKSNPNEGSMKFVSKPLPKNAKKPLVNSAHKGRLTRNITPVLQNYYKPLSLINQYQLPNLNLRCIDFDIPFGSMFFLSKEMPHSIGMCEISSNLETHKSSKGDELSSQSENSNTSADSIAQIKKEDIKYYSGSQATINCFKYHDNTLFAGSNDAKVYIFNKFNGEEITSESCSPALVLDSHTKEVTCLDYEGEILVSGSQDRTVRQWDLNKECCVNVIDLNMIVQGSLLNPTRMFSGSMTPGASSWMSTSTGFRSRSDSMISRSGSVFDFNAIMNGPSSNGGLDVEPIYSPYITSGYAFNKSGDEELAGIQNPCYNQVPYYISKIQVFDAALATGTSDGTVRLWDIRSKNVMRQLSSTLSAENGFSAICDMKFDNHQIVASNYNGEVIIWDLRMGKILNLLKVGNELSVGSKIHFEMNRNHIVANNNFDGTVHLYDRTKQNFVKWDQKNEDSFTNNVNSIRLKSAYFLEGYDQGIVKSWRI</sequence>
<dbReference type="InterPro" id="IPR015943">
    <property type="entry name" value="WD40/YVTN_repeat-like_dom_sf"/>
</dbReference>
<dbReference type="CDD" id="cd22881">
    <property type="entry name" value="Mdv1_N"/>
    <property type="match status" value="1"/>
</dbReference>
<evidence type="ECO:0008006" key="8">
    <source>
        <dbReference type="Google" id="ProtNLM"/>
    </source>
</evidence>
<dbReference type="InterPro" id="IPR036322">
    <property type="entry name" value="WD40_repeat_dom_sf"/>
</dbReference>
<reference evidence="7" key="1">
    <citation type="submission" date="2016-11" db="EMBL/GenBank/DDBJ databases">
        <authorList>
            <person name="Guldener U."/>
        </authorList>
    </citation>
    <scope>NUCLEOTIDE SEQUENCE [LARGE SCALE GENOMIC DNA]</scope>
</reference>
<dbReference type="SMART" id="SM00320">
    <property type="entry name" value="WD40"/>
    <property type="match status" value="4"/>
</dbReference>
<dbReference type="PANTHER" id="PTHR22847">
    <property type="entry name" value="WD40 REPEAT PROTEIN"/>
    <property type="match status" value="1"/>
</dbReference>
<evidence type="ECO:0000256" key="3">
    <source>
        <dbReference type="PROSITE-ProRule" id="PRU00221"/>
    </source>
</evidence>
<organism evidence="6 7">
    <name type="scientific">Hanseniaspora guilliermondii</name>
    <dbReference type="NCBI Taxonomy" id="56406"/>
    <lineage>
        <taxon>Eukaryota</taxon>
        <taxon>Fungi</taxon>
        <taxon>Dikarya</taxon>
        <taxon>Ascomycota</taxon>
        <taxon>Saccharomycotina</taxon>
        <taxon>Saccharomycetes</taxon>
        <taxon>Saccharomycodales</taxon>
        <taxon>Saccharomycodaceae</taxon>
        <taxon>Hanseniaspora</taxon>
    </lineage>
</organism>